<dbReference type="Pfam" id="PF12680">
    <property type="entry name" value="SnoaL_2"/>
    <property type="match status" value="1"/>
</dbReference>
<evidence type="ECO:0000259" key="1">
    <source>
        <dbReference type="Pfam" id="PF12680"/>
    </source>
</evidence>
<gene>
    <name evidence="2" type="ORF">WT44_23740</name>
</gene>
<accession>A0A108AB15</accession>
<name>A0A108AB15_9BURK</name>
<dbReference type="InterPro" id="IPR032710">
    <property type="entry name" value="NTF2-like_dom_sf"/>
</dbReference>
<sequence length="109" mass="11908">MNMKLPPPLDAYLLAETVTDTAPLSDCFTADAVVRDEGRTIKGLDAIQAWKKDSKTRYQYSIEPLDVSQDGATVTMRARLTGTFPGSPVELTYTFVLAGGRIASLEIRP</sequence>
<dbReference type="STRING" id="1503054.WT74_26155"/>
<proteinExistence type="predicted"/>
<comment type="caution">
    <text evidence="2">The sequence shown here is derived from an EMBL/GenBank/DDBJ whole genome shotgun (WGS) entry which is preliminary data.</text>
</comment>
<dbReference type="EMBL" id="LPHB01000056">
    <property type="protein sequence ID" value="KWA59132.1"/>
    <property type="molecule type" value="Genomic_DNA"/>
</dbReference>
<dbReference type="AlphaFoldDB" id="A0A108AB15"/>
<evidence type="ECO:0000313" key="2">
    <source>
        <dbReference type="EMBL" id="KWA59132.1"/>
    </source>
</evidence>
<dbReference type="SUPFAM" id="SSF54427">
    <property type="entry name" value="NTF2-like"/>
    <property type="match status" value="1"/>
</dbReference>
<dbReference type="Proteomes" id="UP000068603">
    <property type="component" value="Unassembled WGS sequence"/>
</dbReference>
<dbReference type="RefSeq" id="WP_060149504.1">
    <property type="nucleotide sequence ID" value="NZ_LPGD01000054.1"/>
</dbReference>
<dbReference type="InterPro" id="IPR037401">
    <property type="entry name" value="SnoaL-like"/>
</dbReference>
<organism evidence="2">
    <name type="scientific">Burkholderia stagnalis</name>
    <dbReference type="NCBI Taxonomy" id="1503054"/>
    <lineage>
        <taxon>Bacteria</taxon>
        <taxon>Pseudomonadati</taxon>
        <taxon>Pseudomonadota</taxon>
        <taxon>Betaproteobacteria</taxon>
        <taxon>Burkholderiales</taxon>
        <taxon>Burkholderiaceae</taxon>
        <taxon>Burkholderia</taxon>
        <taxon>Burkholderia cepacia complex</taxon>
    </lineage>
</organism>
<feature type="domain" description="SnoaL-like" evidence="1">
    <location>
        <begin position="13"/>
        <end position="104"/>
    </location>
</feature>
<reference evidence="2 3" key="1">
    <citation type="submission" date="2015-11" db="EMBL/GenBank/DDBJ databases">
        <title>Expanding the genomic diversity of Burkholderia species for the development of highly accurate diagnostics.</title>
        <authorList>
            <person name="Sahl J."/>
            <person name="Keim P."/>
            <person name="Wagner D."/>
        </authorList>
    </citation>
    <scope>NUCLEOTIDE SEQUENCE [LARGE SCALE GENOMIC DNA]</scope>
    <source>
        <strain evidence="2 3">MSMB1960WGS</strain>
    </source>
</reference>
<dbReference type="Gene3D" id="3.10.450.50">
    <property type="match status" value="1"/>
</dbReference>
<protein>
    <submittedName>
        <fullName evidence="2">Polyketide cyclase</fullName>
    </submittedName>
</protein>
<evidence type="ECO:0000313" key="3">
    <source>
        <dbReference type="Proteomes" id="UP000068603"/>
    </source>
</evidence>